<reference evidence="4 5" key="1">
    <citation type="submission" date="2017-11" db="EMBL/GenBank/DDBJ databases">
        <title>De novo assembly and phasing of dikaryotic genomes from two isolates of Puccinia coronata f. sp. avenae, the causal agent of oat crown rust.</title>
        <authorList>
            <person name="Miller M.E."/>
            <person name="Zhang Y."/>
            <person name="Omidvar V."/>
            <person name="Sperschneider J."/>
            <person name="Schwessinger B."/>
            <person name="Raley C."/>
            <person name="Palmer J.M."/>
            <person name="Garnica D."/>
            <person name="Upadhyaya N."/>
            <person name="Rathjen J."/>
            <person name="Taylor J.M."/>
            <person name="Park R.F."/>
            <person name="Dodds P.N."/>
            <person name="Hirsch C.D."/>
            <person name="Kianian S.F."/>
            <person name="Figueroa M."/>
        </authorList>
    </citation>
    <scope>NUCLEOTIDE SEQUENCE [LARGE SCALE GENOMIC DNA]</scope>
    <source>
        <strain evidence="3">12NC29</strain>
        <strain evidence="2">12SD80</strain>
    </source>
</reference>
<comment type="caution">
    <text evidence="2">The sequence shown here is derived from an EMBL/GenBank/DDBJ whole genome shotgun (WGS) entry which is preliminary data.</text>
</comment>
<dbReference type="EMBL" id="PGCJ01000057">
    <property type="protein sequence ID" value="PLW53731.1"/>
    <property type="molecule type" value="Genomic_DNA"/>
</dbReference>
<name>A0A2N5UP30_9BASI</name>
<feature type="compositionally biased region" description="Acidic residues" evidence="1">
    <location>
        <begin position="122"/>
        <end position="133"/>
    </location>
</feature>
<feature type="compositionally biased region" description="Polar residues" evidence="1">
    <location>
        <begin position="91"/>
        <end position="100"/>
    </location>
</feature>
<dbReference type="Proteomes" id="UP000235388">
    <property type="component" value="Unassembled WGS sequence"/>
</dbReference>
<evidence type="ECO:0000313" key="4">
    <source>
        <dbReference type="Proteomes" id="UP000235388"/>
    </source>
</evidence>
<keyword evidence="4" id="KW-1185">Reference proteome</keyword>
<organism evidence="2 5">
    <name type="scientific">Puccinia coronata f. sp. avenae</name>
    <dbReference type="NCBI Taxonomy" id="200324"/>
    <lineage>
        <taxon>Eukaryota</taxon>
        <taxon>Fungi</taxon>
        <taxon>Dikarya</taxon>
        <taxon>Basidiomycota</taxon>
        <taxon>Pucciniomycotina</taxon>
        <taxon>Pucciniomycetes</taxon>
        <taxon>Pucciniales</taxon>
        <taxon>Pucciniaceae</taxon>
        <taxon>Puccinia</taxon>
    </lineage>
</organism>
<gene>
    <name evidence="3" type="ORF">PCANC_04479</name>
    <name evidence="2" type="ORF">PCASD_07677</name>
</gene>
<evidence type="ECO:0000313" key="3">
    <source>
        <dbReference type="EMBL" id="PLW53731.1"/>
    </source>
</evidence>
<evidence type="ECO:0000256" key="1">
    <source>
        <dbReference type="SAM" id="MobiDB-lite"/>
    </source>
</evidence>
<accession>A0A2N5UP30</accession>
<protein>
    <submittedName>
        <fullName evidence="2">Uncharacterized protein</fullName>
    </submittedName>
</protein>
<proteinExistence type="predicted"/>
<feature type="region of interest" description="Disordered" evidence="1">
    <location>
        <begin position="70"/>
        <end position="133"/>
    </location>
</feature>
<evidence type="ECO:0000313" key="5">
    <source>
        <dbReference type="Proteomes" id="UP000235392"/>
    </source>
</evidence>
<feature type="compositionally biased region" description="Basic and acidic residues" evidence="1">
    <location>
        <begin position="102"/>
        <end position="121"/>
    </location>
</feature>
<sequence length="133" mass="14667">MAERTIDFKFDKPNGLAIKLQKLDSPYPSNPSRTLQAVPGAVSGVCFRQKNHQVPGYLFRVIPVVDIPDIQLHPPTTMPSSNRTSKRSRKQGASSSQPPHQSKKESETAPQSEKDQPKDVSQDQEEEDDSGAA</sequence>
<evidence type="ECO:0000313" key="2">
    <source>
        <dbReference type="EMBL" id="PLW39512.1"/>
    </source>
</evidence>
<dbReference type="Proteomes" id="UP000235392">
    <property type="component" value="Unassembled WGS sequence"/>
</dbReference>
<dbReference type="EMBL" id="PGCI01000114">
    <property type="protein sequence ID" value="PLW39512.1"/>
    <property type="molecule type" value="Genomic_DNA"/>
</dbReference>
<dbReference type="AlphaFoldDB" id="A0A2N5UP30"/>